<organism evidence="2 3">
    <name type="scientific">Segatella salivae</name>
    <dbReference type="NCBI Taxonomy" id="228604"/>
    <lineage>
        <taxon>Bacteria</taxon>
        <taxon>Pseudomonadati</taxon>
        <taxon>Bacteroidota</taxon>
        <taxon>Bacteroidia</taxon>
        <taxon>Bacteroidales</taxon>
        <taxon>Prevotellaceae</taxon>
        <taxon>Segatella</taxon>
    </lineage>
</organism>
<keyword evidence="1" id="KW-0812">Transmembrane</keyword>
<proteinExistence type="predicted"/>
<dbReference type="RefSeq" id="WP_007133724.1">
    <property type="nucleotide sequence ID" value="NZ_CABKPN010000001.1"/>
</dbReference>
<dbReference type="AlphaFoldDB" id="A0AAW4NLV2"/>
<evidence type="ECO:0000256" key="1">
    <source>
        <dbReference type="SAM" id="Phobius"/>
    </source>
</evidence>
<name>A0AAW4NLV2_9BACT</name>
<evidence type="ECO:0000313" key="2">
    <source>
        <dbReference type="EMBL" id="MBW4864470.1"/>
    </source>
</evidence>
<dbReference type="InterPro" id="IPR024623">
    <property type="entry name" value="YtxH"/>
</dbReference>
<sequence>MKTLGYIGAFLGGAIAGAALGLLMAPEKGTDTRSKITDAVDDFCKRHNIKLTRKEVDDLIDDIKDIAPDAVAE</sequence>
<protein>
    <submittedName>
        <fullName evidence="2">YtxH domain-containing protein</fullName>
    </submittedName>
</protein>
<keyword evidence="1" id="KW-1133">Transmembrane helix</keyword>
<reference evidence="2" key="1">
    <citation type="submission" date="2021-07" db="EMBL/GenBank/DDBJ databases">
        <title>Genomic diversity and antimicrobial resistance of Prevotella spp. isolated from chronic lung disease airways.</title>
        <authorList>
            <person name="Webb K.A."/>
            <person name="Olagoke O.S."/>
            <person name="Baird T."/>
            <person name="Neill J."/>
            <person name="Pham A."/>
            <person name="Wells T.J."/>
            <person name="Ramsay K.A."/>
            <person name="Bell S.C."/>
            <person name="Sarovich D.S."/>
            <person name="Price E.P."/>
        </authorList>
    </citation>
    <scope>NUCLEOTIDE SEQUENCE</scope>
    <source>
        <strain evidence="2">SCHI0047.S.3</strain>
    </source>
</reference>
<dbReference type="GeneID" id="78498899"/>
<evidence type="ECO:0000313" key="3">
    <source>
        <dbReference type="Proteomes" id="UP001196873"/>
    </source>
</evidence>
<dbReference type="Proteomes" id="UP001196873">
    <property type="component" value="Unassembled WGS sequence"/>
</dbReference>
<keyword evidence="1" id="KW-0472">Membrane</keyword>
<feature type="transmembrane region" description="Helical" evidence="1">
    <location>
        <begin position="6"/>
        <end position="25"/>
    </location>
</feature>
<gene>
    <name evidence="2" type="ORF">KZY68_00210</name>
</gene>
<comment type="caution">
    <text evidence="2">The sequence shown here is derived from an EMBL/GenBank/DDBJ whole genome shotgun (WGS) entry which is preliminary data.</text>
</comment>
<dbReference type="Pfam" id="PF12732">
    <property type="entry name" value="YtxH"/>
    <property type="match status" value="1"/>
</dbReference>
<accession>A0AAW4NLV2</accession>
<dbReference type="EMBL" id="JAHXRF010000001">
    <property type="protein sequence ID" value="MBW4864470.1"/>
    <property type="molecule type" value="Genomic_DNA"/>
</dbReference>